<evidence type="ECO:0000313" key="2">
    <source>
        <dbReference type="Proteomes" id="UP000204225"/>
    </source>
</evidence>
<dbReference type="EMBL" id="KC662249">
    <property type="protein sequence ID" value="AGM15566.1"/>
    <property type="molecule type" value="Genomic_DNA"/>
</dbReference>
<proteinExistence type="predicted"/>
<accession>A0AC59EX80</accession>
<organism evidence="1 2">
    <name type="scientific">Phaeocystis globosa virus PgV-16T</name>
    <dbReference type="NCBI Taxonomy" id="3071227"/>
    <lineage>
        <taxon>Viruses</taxon>
        <taxon>Varidnaviria</taxon>
        <taxon>Bamfordvirae</taxon>
        <taxon>Nucleocytoviricota</taxon>
        <taxon>Megaviricetes</taxon>
        <taxon>Imitervirales</taxon>
        <taxon>Mesomimiviridae</taxon>
        <taxon>Tethysvirus</taxon>
        <taxon>Tethysvirus hollandense</taxon>
    </lineage>
</organism>
<dbReference type="Proteomes" id="UP000204225">
    <property type="component" value="Segment"/>
</dbReference>
<protein>
    <submittedName>
        <fullName evidence="1">Uncharacterized protein</fullName>
    </submittedName>
</protein>
<reference evidence="1 2" key="1">
    <citation type="journal article" date="2013" name="Proc. Natl. Acad. Sci. U.S.A.">
        <title>Genome of Phaeocystis globosa virus PgV-16T highlights the common ancestry of the largest known DNA viruses infecting eukaryotes.</title>
        <authorList>
            <person name="Santini S."/>
            <person name="Jeudy S."/>
            <person name="Bartoli J."/>
            <person name="Poirot O."/>
            <person name="Lescot M."/>
            <person name="Abergel C."/>
            <person name="Barbe V."/>
            <person name="Wommack K.E."/>
            <person name="Noordeloos A.A."/>
            <person name="Brussaard C.P."/>
            <person name="Claverie J.M."/>
        </authorList>
    </citation>
    <scope>NUCLEOTIDE SEQUENCE [LARGE SCALE GENOMIC DNA]</scope>
    <source>
        <strain evidence="1 2">16T</strain>
    </source>
</reference>
<name>A0AC59EX80_9VIRU</name>
<gene>
    <name evidence="1" type="ORF">PGCG_00255</name>
</gene>
<sequence>MSLKEDIKRWVVLDNQHKKANEQVKQIRDMKNGLGNSIMSDLAADNITNPVIKISDGKLRFVETRQANVIGYKFLLECFNEYLEDDNKAVELLEFIKEKRTYTNVSSIKRIYNKE</sequence>
<evidence type="ECO:0000313" key="1">
    <source>
        <dbReference type="EMBL" id="AGM15566.1"/>
    </source>
</evidence>
<keyword evidence="2" id="KW-1185">Reference proteome</keyword>